<dbReference type="PROSITE" id="PS51898">
    <property type="entry name" value="TYR_RECOMBINASE"/>
    <property type="match status" value="1"/>
</dbReference>
<feature type="domain" description="Core-binding (CB)" evidence="7">
    <location>
        <begin position="115"/>
        <end position="207"/>
    </location>
</feature>
<keyword evidence="2" id="KW-0229">DNA integration</keyword>
<dbReference type="PROSITE" id="PS51900">
    <property type="entry name" value="CB"/>
    <property type="match status" value="1"/>
</dbReference>
<dbReference type="GO" id="GO:0003677">
    <property type="term" value="F:DNA binding"/>
    <property type="evidence" value="ECO:0007669"/>
    <property type="project" value="UniProtKB-UniRule"/>
</dbReference>
<dbReference type="InterPro" id="IPR013762">
    <property type="entry name" value="Integrase-like_cat_sf"/>
</dbReference>
<dbReference type="InterPro" id="IPR010998">
    <property type="entry name" value="Integrase_recombinase_N"/>
</dbReference>
<dbReference type="PANTHER" id="PTHR30349">
    <property type="entry name" value="PHAGE INTEGRASE-RELATED"/>
    <property type="match status" value="1"/>
</dbReference>
<dbReference type="KEGG" id="lacs:H4075_20145"/>
<protein>
    <submittedName>
        <fullName evidence="8">Site-specific integrase</fullName>
    </submittedName>
</protein>
<evidence type="ECO:0000259" key="6">
    <source>
        <dbReference type="PROSITE" id="PS51898"/>
    </source>
</evidence>
<dbReference type="InterPro" id="IPR044068">
    <property type="entry name" value="CB"/>
</dbReference>
<comment type="similarity">
    <text evidence="1">Belongs to the 'phage' integrase family.</text>
</comment>
<reference evidence="9" key="1">
    <citation type="submission" date="2020-08" db="EMBL/GenBank/DDBJ databases">
        <title>Lacibacter sp. S13-6-6 genome sequencing.</title>
        <authorList>
            <person name="Jin L."/>
        </authorList>
    </citation>
    <scope>NUCLEOTIDE SEQUENCE [LARGE SCALE GENOMIC DNA]</scope>
    <source>
        <strain evidence="9">S13-6-6</strain>
    </source>
</reference>
<evidence type="ECO:0000259" key="7">
    <source>
        <dbReference type="PROSITE" id="PS51900"/>
    </source>
</evidence>
<accession>A0A7G5XFU6</accession>
<dbReference type="AlphaFoldDB" id="A0A7G5XFU6"/>
<dbReference type="SUPFAM" id="SSF56349">
    <property type="entry name" value="DNA breaking-rejoining enzymes"/>
    <property type="match status" value="1"/>
</dbReference>
<dbReference type="CDD" id="cd01185">
    <property type="entry name" value="INTN1_C_like"/>
    <property type="match status" value="1"/>
</dbReference>
<dbReference type="Pfam" id="PF17293">
    <property type="entry name" value="Arm-DNA-bind_5"/>
    <property type="match status" value="1"/>
</dbReference>
<dbReference type="PANTHER" id="PTHR30349:SF64">
    <property type="entry name" value="PROPHAGE INTEGRASE INTD-RELATED"/>
    <property type="match status" value="1"/>
</dbReference>
<evidence type="ECO:0000256" key="5">
    <source>
        <dbReference type="PROSITE-ProRule" id="PRU01248"/>
    </source>
</evidence>
<gene>
    <name evidence="8" type="ORF">H4075_20145</name>
</gene>
<organism evidence="8 9">
    <name type="scientific">Lacibacter sediminis</name>
    <dbReference type="NCBI Taxonomy" id="2760713"/>
    <lineage>
        <taxon>Bacteria</taxon>
        <taxon>Pseudomonadati</taxon>
        <taxon>Bacteroidota</taxon>
        <taxon>Chitinophagia</taxon>
        <taxon>Chitinophagales</taxon>
        <taxon>Chitinophagaceae</taxon>
        <taxon>Lacibacter</taxon>
    </lineage>
</organism>
<dbReference type="Gene3D" id="1.10.150.130">
    <property type="match status" value="1"/>
</dbReference>
<dbReference type="InterPro" id="IPR035386">
    <property type="entry name" value="Arm-DNA-bind_5"/>
</dbReference>
<dbReference type="InterPro" id="IPR025269">
    <property type="entry name" value="SAM-like_dom"/>
</dbReference>
<keyword evidence="4" id="KW-0233">DNA recombination</keyword>
<feature type="domain" description="Tyr recombinase" evidence="6">
    <location>
        <begin position="227"/>
        <end position="402"/>
    </location>
</feature>
<evidence type="ECO:0000313" key="8">
    <source>
        <dbReference type="EMBL" id="QNA44349.1"/>
    </source>
</evidence>
<keyword evidence="3 5" id="KW-0238">DNA-binding</keyword>
<evidence type="ECO:0000256" key="2">
    <source>
        <dbReference type="ARBA" id="ARBA00022908"/>
    </source>
</evidence>
<dbReference type="GO" id="GO:0015074">
    <property type="term" value="P:DNA integration"/>
    <property type="evidence" value="ECO:0007669"/>
    <property type="project" value="UniProtKB-KW"/>
</dbReference>
<evidence type="ECO:0000256" key="4">
    <source>
        <dbReference type="ARBA" id="ARBA00023172"/>
    </source>
</evidence>
<dbReference type="EMBL" id="CP060007">
    <property type="protein sequence ID" value="QNA44349.1"/>
    <property type="molecule type" value="Genomic_DNA"/>
</dbReference>
<evidence type="ECO:0000256" key="3">
    <source>
        <dbReference type="ARBA" id="ARBA00023125"/>
    </source>
</evidence>
<dbReference type="Pfam" id="PF00589">
    <property type="entry name" value="Phage_integrase"/>
    <property type="match status" value="1"/>
</dbReference>
<dbReference type="Proteomes" id="UP000515344">
    <property type="component" value="Chromosome"/>
</dbReference>
<dbReference type="InterPro" id="IPR002104">
    <property type="entry name" value="Integrase_catalytic"/>
</dbReference>
<proteinExistence type="inferred from homology"/>
<sequence length="411" mass="47350">MQTPLSLEQYKEFTQSFLLRKSHRLPDGKHPIVLRIVYCGTRKELFTGQATLPQFWQSKFGMVANNTSDSHSINKELMRISNKVDEIFQNMKTTLGEFSIEEFIDQIKGKPKAPLTIMEYIDNRMVKLEKQVGVNVSKVTFYKYRRTARYFKEFLLTERKLENLPVSRIDQDFLETFLNFLRKEKANCHNSSSALMSCLKTILEEAVKARVIPYNPFINLPLTRKPVNRVYLTIDEIKSLQDLTGLSESLERNRDLFLLACFTGLAYADIKALKRNNIIVEPDGSKHIESYRTKSTVLSYIPLMKAAENILLKYSTTEDCRDFLWHVPSNQKLNASLKIIGKLAGIERNLFMHLARHTFATTITLSQGISIEAVSKMLGHTTLKHTQLYAKIVNTKVKAEMEKLKDSFGNF</sequence>
<dbReference type="RefSeq" id="WP_182802611.1">
    <property type="nucleotide sequence ID" value="NZ_CP060007.1"/>
</dbReference>
<name>A0A7G5XFU6_9BACT</name>
<dbReference type="Gene3D" id="1.10.443.10">
    <property type="entry name" value="Intergrase catalytic core"/>
    <property type="match status" value="1"/>
</dbReference>
<dbReference type="GO" id="GO:0006310">
    <property type="term" value="P:DNA recombination"/>
    <property type="evidence" value="ECO:0007669"/>
    <property type="project" value="UniProtKB-KW"/>
</dbReference>
<evidence type="ECO:0000256" key="1">
    <source>
        <dbReference type="ARBA" id="ARBA00008857"/>
    </source>
</evidence>
<evidence type="ECO:0000313" key="9">
    <source>
        <dbReference type="Proteomes" id="UP000515344"/>
    </source>
</evidence>
<dbReference type="Pfam" id="PF13102">
    <property type="entry name" value="Phage_int_SAM_5"/>
    <property type="match status" value="1"/>
</dbReference>
<dbReference type="InterPro" id="IPR011010">
    <property type="entry name" value="DNA_brk_join_enz"/>
</dbReference>
<keyword evidence="9" id="KW-1185">Reference proteome</keyword>
<dbReference type="InterPro" id="IPR050090">
    <property type="entry name" value="Tyrosine_recombinase_XerCD"/>
</dbReference>